<dbReference type="EMBL" id="GEDG01011523">
    <property type="protein sequence ID" value="JAP27106.1"/>
    <property type="molecule type" value="Transcribed_RNA"/>
</dbReference>
<name>A0A0V0I3A2_SOLCH</name>
<dbReference type="PANTHER" id="PTHR33116:SF67">
    <property type="entry name" value="REVERSE TRANSCRIPTASE"/>
    <property type="match status" value="1"/>
</dbReference>
<dbReference type="PANTHER" id="PTHR33116">
    <property type="entry name" value="REVERSE TRANSCRIPTASE ZINC-BINDING DOMAIN-CONTAINING PROTEIN-RELATED-RELATED"/>
    <property type="match status" value="1"/>
</dbReference>
<proteinExistence type="predicted"/>
<organism evidence="1">
    <name type="scientific">Solanum chacoense</name>
    <name type="common">Chaco potato</name>
    <dbReference type="NCBI Taxonomy" id="4108"/>
    <lineage>
        <taxon>Eukaryota</taxon>
        <taxon>Viridiplantae</taxon>
        <taxon>Streptophyta</taxon>
        <taxon>Embryophyta</taxon>
        <taxon>Tracheophyta</taxon>
        <taxon>Spermatophyta</taxon>
        <taxon>Magnoliopsida</taxon>
        <taxon>eudicotyledons</taxon>
        <taxon>Gunneridae</taxon>
        <taxon>Pentapetalae</taxon>
        <taxon>asterids</taxon>
        <taxon>lamiids</taxon>
        <taxon>Solanales</taxon>
        <taxon>Solanaceae</taxon>
        <taxon>Solanoideae</taxon>
        <taxon>Solaneae</taxon>
        <taxon>Solanum</taxon>
    </lineage>
</organism>
<protein>
    <submittedName>
        <fullName evidence="1">Putative ovule protein</fullName>
    </submittedName>
</protein>
<reference evidence="1" key="1">
    <citation type="submission" date="2015-12" db="EMBL/GenBank/DDBJ databases">
        <title>Gene expression during late stages of embryo sac development: a critical building block for successful pollen-pistil interactions.</title>
        <authorList>
            <person name="Liu Y."/>
            <person name="Joly V."/>
            <person name="Sabar M."/>
            <person name="Matton D.P."/>
        </authorList>
    </citation>
    <scope>NUCLEOTIDE SEQUENCE</scope>
</reference>
<sequence length="112" mass="12810">MSRGSFPLKYLGCPITHLRKRKELYTDLFDRVRGKLQAWKGKMPSFGGKEVLLTRVLQSIPIFVLSVITPPKCVIKELHKIFAKFFWSNKESGEVSIGLNGLRFVCQNRKGV</sequence>
<evidence type="ECO:0000313" key="1">
    <source>
        <dbReference type="EMBL" id="JAP27106.1"/>
    </source>
</evidence>
<dbReference type="AlphaFoldDB" id="A0A0V0I3A2"/>
<accession>A0A0V0I3A2</accession>